<evidence type="ECO:0000313" key="2">
    <source>
        <dbReference type="Proteomes" id="UP001501747"/>
    </source>
</evidence>
<dbReference type="EMBL" id="BAABAL010000018">
    <property type="protein sequence ID" value="GAA4020536.1"/>
    <property type="molecule type" value="Genomic_DNA"/>
</dbReference>
<sequence length="57" mass="6203">MDDYGGGRKAVFDRRLFTLSEIARSEQRGAILGKPGGADTSKIKNRAGECAWTPFVT</sequence>
<name>A0ABP7T433_9PSEU</name>
<organism evidence="1 2">
    <name type="scientific">Allokutzneria multivorans</name>
    <dbReference type="NCBI Taxonomy" id="1142134"/>
    <lineage>
        <taxon>Bacteria</taxon>
        <taxon>Bacillati</taxon>
        <taxon>Actinomycetota</taxon>
        <taxon>Actinomycetes</taxon>
        <taxon>Pseudonocardiales</taxon>
        <taxon>Pseudonocardiaceae</taxon>
        <taxon>Allokutzneria</taxon>
    </lineage>
</organism>
<comment type="caution">
    <text evidence="1">The sequence shown here is derived from an EMBL/GenBank/DDBJ whole genome shotgun (WGS) entry which is preliminary data.</text>
</comment>
<proteinExistence type="predicted"/>
<accession>A0ABP7T433</accession>
<keyword evidence="2" id="KW-1185">Reference proteome</keyword>
<evidence type="ECO:0000313" key="1">
    <source>
        <dbReference type="EMBL" id="GAA4020536.1"/>
    </source>
</evidence>
<gene>
    <name evidence="1" type="ORF">GCM10022247_50740</name>
</gene>
<dbReference type="Proteomes" id="UP001501747">
    <property type="component" value="Unassembled WGS sequence"/>
</dbReference>
<protein>
    <submittedName>
        <fullName evidence="1">Uncharacterized protein</fullName>
    </submittedName>
</protein>
<reference evidence="2" key="1">
    <citation type="journal article" date="2019" name="Int. J. Syst. Evol. Microbiol.">
        <title>The Global Catalogue of Microorganisms (GCM) 10K type strain sequencing project: providing services to taxonomists for standard genome sequencing and annotation.</title>
        <authorList>
            <consortium name="The Broad Institute Genomics Platform"/>
            <consortium name="The Broad Institute Genome Sequencing Center for Infectious Disease"/>
            <person name="Wu L."/>
            <person name="Ma J."/>
        </authorList>
    </citation>
    <scope>NUCLEOTIDE SEQUENCE [LARGE SCALE GENOMIC DNA]</scope>
    <source>
        <strain evidence="2">JCM 17342</strain>
    </source>
</reference>